<dbReference type="Proteomes" id="UP000791080">
    <property type="component" value="Unassembled WGS sequence"/>
</dbReference>
<organism evidence="1 2">
    <name type="scientific">Actinoalloteichus caeruleus DSM 43889</name>
    <dbReference type="NCBI Taxonomy" id="1120930"/>
    <lineage>
        <taxon>Bacteria</taxon>
        <taxon>Bacillati</taxon>
        <taxon>Actinomycetota</taxon>
        <taxon>Actinomycetes</taxon>
        <taxon>Pseudonocardiales</taxon>
        <taxon>Pseudonocardiaceae</taxon>
        <taxon>Actinoalloteichus</taxon>
        <taxon>Actinoalloteichus cyanogriseus</taxon>
    </lineage>
</organism>
<dbReference type="RefSeq" id="WP_026419388.1">
    <property type="nucleotide sequence ID" value="NZ_AUBJ02000001.1"/>
</dbReference>
<protein>
    <recommendedName>
        <fullName evidence="3">ESX-1 secretion-associated protein</fullName>
    </recommendedName>
</protein>
<reference evidence="1 2" key="2">
    <citation type="submission" date="2022-06" db="EMBL/GenBank/DDBJ databases">
        <title>Genomic Encyclopedia of Type Strains, Phase I: the one thousand microbial genomes (KMG-I) project.</title>
        <authorList>
            <person name="Kyrpides N."/>
        </authorList>
    </citation>
    <scope>NUCLEOTIDE SEQUENCE [LARGE SCALE GENOMIC DNA]</scope>
    <source>
        <strain evidence="1 2">DSM 43889</strain>
    </source>
</reference>
<proteinExistence type="predicted"/>
<dbReference type="EMBL" id="AUBJ02000001">
    <property type="protein sequence ID" value="MCP2333600.1"/>
    <property type="molecule type" value="Genomic_DNA"/>
</dbReference>
<comment type="caution">
    <text evidence="1">The sequence shown here is derived from an EMBL/GenBank/DDBJ whole genome shotgun (WGS) entry which is preliminary data.</text>
</comment>
<accession>A0ABT1JM47</accession>
<evidence type="ECO:0000313" key="1">
    <source>
        <dbReference type="EMBL" id="MCP2333600.1"/>
    </source>
</evidence>
<gene>
    <name evidence="1" type="ORF">G443_003870</name>
</gene>
<reference evidence="1 2" key="1">
    <citation type="submission" date="2013-07" db="EMBL/GenBank/DDBJ databases">
        <authorList>
            <consortium name="DOE Joint Genome Institute"/>
            <person name="Reeve W."/>
            <person name="Huntemann M."/>
            <person name="Han J."/>
            <person name="Chen A."/>
            <person name="Kyrpides N."/>
            <person name="Mavromatis K."/>
            <person name="Markowitz V."/>
            <person name="Palaniappan K."/>
            <person name="Ivanova N."/>
            <person name="Schaumberg A."/>
            <person name="Pati A."/>
            <person name="Liolios K."/>
            <person name="Nordberg H.P."/>
            <person name="Cantor M.N."/>
            <person name="Hua S.X."/>
            <person name="Woyke T."/>
        </authorList>
    </citation>
    <scope>NUCLEOTIDE SEQUENCE [LARGE SCALE GENOMIC DNA]</scope>
    <source>
        <strain evidence="1 2">DSM 43889</strain>
    </source>
</reference>
<name>A0ABT1JM47_ACTCY</name>
<keyword evidence="2" id="KW-1185">Reference proteome</keyword>
<evidence type="ECO:0008006" key="3">
    <source>
        <dbReference type="Google" id="ProtNLM"/>
    </source>
</evidence>
<sequence length="108" mass="10358">MAESGFGVEEEALASYQGRAGDLAARLGAVASGTLAPATATAGDAFTPLGAQAGLTSAFALLAGETTAAVTAAGEGLGGLAGAVGDSLSGYLRQDEDEAANLRAAERA</sequence>
<evidence type="ECO:0000313" key="2">
    <source>
        <dbReference type="Proteomes" id="UP000791080"/>
    </source>
</evidence>